<dbReference type="AlphaFoldDB" id="A0AAI8L0R6"/>
<organism evidence="1 2">
    <name type="scientific">Streptomyces griseorubiginosus</name>
    <dbReference type="NCBI Taxonomy" id="67304"/>
    <lineage>
        <taxon>Bacteria</taxon>
        <taxon>Bacillati</taxon>
        <taxon>Actinomycetota</taxon>
        <taxon>Actinomycetes</taxon>
        <taxon>Kitasatosporales</taxon>
        <taxon>Streptomycetaceae</taxon>
        <taxon>Streptomyces</taxon>
    </lineage>
</organism>
<dbReference type="GeneID" id="91287261"/>
<reference evidence="1 2" key="1">
    <citation type="submission" date="2018-09" db="EMBL/GenBank/DDBJ databases">
        <title>Production of Trimethoprim by Streptomyces sp. 3E-1.</title>
        <authorList>
            <person name="Kang H.J."/>
            <person name="Kim S.B."/>
        </authorList>
    </citation>
    <scope>NUCLEOTIDE SEQUENCE [LARGE SCALE GENOMIC DNA]</scope>
    <source>
        <strain evidence="1 2">3E-1</strain>
    </source>
</reference>
<name>A0AAI8L0R6_9ACTN</name>
<evidence type="ECO:0000313" key="2">
    <source>
        <dbReference type="Proteomes" id="UP000265765"/>
    </source>
</evidence>
<evidence type="ECO:0000313" key="1">
    <source>
        <dbReference type="EMBL" id="AYC38918.1"/>
    </source>
</evidence>
<accession>A0AAI8L0R6</accession>
<dbReference type="KEGG" id="sge:DWG14_03150"/>
<proteinExistence type="predicted"/>
<sequence length="112" mass="11596">MVEPLPPDVAATLRALLSGSDPVSGALLAQVPHARVVGRCGCGCATVELEVDRTAAAPAPPHDNPAVEEGYAGPHSAGVLVCTEDGYLSLLEIYSVADEPVSAWPDPRLIER</sequence>
<protein>
    <submittedName>
        <fullName evidence="1">Uncharacterized protein</fullName>
    </submittedName>
</protein>
<dbReference type="Proteomes" id="UP000265765">
    <property type="component" value="Chromosome"/>
</dbReference>
<gene>
    <name evidence="1" type="ORF">DWG14_03150</name>
</gene>
<dbReference type="EMBL" id="CP032427">
    <property type="protein sequence ID" value="AYC38918.1"/>
    <property type="molecule type" value="Genomic_DNA"/>
</dbReference>
<dbReference type="RefSeq" id="WP_162952035.1">
    <property type="nucleotide sequence ID" value="NZ_CP032427.1"/>
</dbReference>